<keyword evidence="2" id="KW-1185">Reference proteome</keyword>
<dbReference type="GO" id="GO:0032259">
    <property type="term" value="P:methylation"/>
    <property type="evidence" value="ECO:0007669"/>
    <property type="project" value="UniProtKB-KW"/>
</dbReference>
<protein>
    <submittedName>
        <fullName evidence="1">DNA methylase N-4/N-6 domain-containing protein</fullName>
    </submittedName>
</protein>
<dbReference type="GO" id="GO:0008168">
    <property type="term" value="F:methyltransferase activity"/>
    <property type="evidence" value="ECO:0007669"/>
    <property type="project" value="UniProtKB-KW"/>
</dbReference>
<comment type="caution">
    <text evidence="1">The sequence shown here is derived from an EMBL/GenBank/DDBJ whole genome shotgun (WGS) entry which is preliminary data.</text>
</comment>
<gene>
    <name evidence="1" type="ORF">D2E24_1656</name>
</gene>
<name>A0A430FJB5_9BIFI</name>
<organism evidence="1 2">
    <name type="scientific">Bifidobacterium samirii</name>
    <dbReference type="NCBI Taxonomy" id="2306974"/>
    <lineage>
        <taxon>Bacteria</taxon>
        <taxon>Bacillati</taxon>
        <taxon>Actinomycetota</taxon>
        <taxon>Actinomycetes</taxon>
        <taxon>Bifidobacteriales</taxon>
        <taxon>Bifidobacteriaceae</taxon>
        <taxon>Bifidobacterium</taxon>
    </lineage>
</organism>
<accession>A0A430FJB5</accession>
<dbReference type="AlphaFoldDB" id="A0A430FJB5"/>
<dbReference type="EMBL" id="QXGK01000020">
    <property type="protein sequence ID" value="RSX52985.1"/>
    <property type="molecule type" value="Genomic_DNA"/>
</dbReference>
<sequence>MANSPTHRFGQIIGDLLEQATVETVRPIAQKHHMYLDFIHPRPTRDGKRKIHVEDILGNFHDLDLVVEEGGSEEVIGRPRAFIEVAWRRYTKHSKNKAQEISSAVLSCARKYADDAPFTGTVLAGEFTENSLQQLRSQGFVVVHFSLQSIVDAFKTVGIDAYWEEDTPDEKIEEQVKRFDLLTDLEIETIKHCLFQEEKESFEIFAKVLDQSLDRHVSNVSITSLWGSNKSFETIQDARDYIESMNLDASDGYDFIRFEIRIEYSNGSRTTMEFTDRYDALRKLALMDND</sequence>
<dbReference type="REBASE" id="384696">
    <property type="entry name" value="Bsa2033BORF1657P"/>
</dbReference>
<keyword evidence="1" id="KW-0489">Methyltransferase</keyword>
<proteinExistence type="predicted"/>
<keyword evidence="1" id="KW-0808">Transferase</keyword>
<reference evidence="1 2" key="1">
    <citation type="submission" date="2018-09" db="EMBL/GenBank/DDBJ databases">
        <title>Characterization of the phylogenetic diversity of five novel species belonging to the genus Bifidobacterium.</title>
        <authorList>
            <person name="Lugli G.A."/>
            <person name="Duranti S."/>
            <person name="Milani C."/>
        </authorList>
    </citation>
    <scope>NUCLEOTIDE SEQUENCE [LARGE SCALE GENOMIC DNA]</scope>
    <source>
        <strain evidence="1 2">2033B</strain>
    </source>
</reference>
<dbReference type="Proteomes" id="UP000287470">
    <property type="component" value="Unassembled WGS sequence"/>
</dbReference>
<evidence type="ECO:0000313" key="1">
    <source>
        <dbReference type="EMBL" id="RSX52985.1"/>
    </source>
</evidence>
<evidence type="ECO:0000313" key="2">
    <source>
        <dbReference type="Proteomes" id="UP000287470"/>
    </source>
</evidence>